<dbReference type="InterPro" id="IPR024789">
    <property type="entry name" value="APC4"/>
</dbReference>
<dbReference type="Pfam" id="PF23405">
    <property type="entry name" value="WD40_APC4_C-half"/>
    <property type="match status" value="1"/>
</dbReference>
<dbReference type="AlphaFoldDB" id="A0ABD0T8D9"/>
<dbReference type="PANTHER" id="PTHR13260">
    <property type="entry name" value="ANAPHASE PROMOTING COMPLEX SUBUNIT 4 APC4"/>
    <property type="match status" value="1"/>
</dbReference>
<evidence type="ECO:0000259" key="7">
    <source>
        <dbReference type="Pfam" id="PF12894"/>
    </source>
</evidence>
<feature type="domain" description="Anaphase-promoting complex subunit 4-like WD40" evidence="7">
    <location>
        <begin position="21"/>
        <end position="120"/>
    </location>
</feature>
<dbReference type="InterPro" id="IPR024977">
    <property type="entry name" value="Apc4-like_WD40_dom"/>
</dbReference>
<evidence type="ECO:0000256" key="1">
    <source>
        <dbReference type="ARBA" id="ARBA00016067"/>
    </source>
</evidence>
<dbReference type="Pfam" id="PF12896">
    <property type="entry name" value="ANAPC4"/>
    <property type="match status" value="1"/>
</dbReference>
<dbReference type="InterPro" id="IPR024790">
    <property type="entry name" value="APC4_long_dom"/>
</dbReference>
<keyword evidence="4" id="KW-0833">Ubl conjugation pathway</keyword>
<sequence>MYHCGMRQMEERHVANQVDLMIWSNRLDLLALSNFKGEVQVHRLHWQKVWNLPPPMENVTVRCMAWRPDGKALAVGYSSGSVYIVDIEDKEILDKYELEQDIPDFGGTKNYGISCITWAVRAGTLESATEYNLYDDTSIFLQKPSTLTSGSTSYKTQGSEDSVKNLKEIQEPTQLNMLLVGYGSGCIFLSIFGRYPYGTVQLAQVTKDEGGDYKIIDITLSDDFSLMQVVYEDRVTKNVLISLVNTSVLSAYAEEIFTVANRHGQVTQLLSCLDQTMTSITEAWEHILLEMDTKMAYYAASVPEGGVSADLLELLMLGVPSDELELFLLQELTAKGLKKFGNSVELSYSTIQKLVLRQLNIVGQHLTYYLSELRGLTRIPDRYKILGVEENTVTEAIRACCAFLNKCLELQQVIDVSMRNYKAFFRWLFVVIVRLLDEQTPSEIVKINQQELSHIAEFLYNFDHVQAENGDSVPEKPVKFNLERLGQYLQDQDLSIMPDDEDNPWHKFLRDNSCLIKDNDTIFSMAEFKKFSLVQQQTFLKNAVNQIFDVTNKDIGKHFSVLYNIKCNDNQSDSTLQNNFRVSQIFDATQQRFMVAFVNVNDKNEICFTSTNVKEKTCSATATKYHFSPNILKDSKEHSEHQHNVAVLDLQFYSSDYLSVLIQHPHNDESTIFVQVPLKIALENSCEFNVRSKSYVFSDKTQNKNMSSLLEQDVYKVLDKMDGFRIAVSGGRKVAVVLSKSYRKVRVFEMEVDGEEEEDETLDITPQSHTTHRSNNSHCMSDQQNITTDDITF</sequence>
<dbReference type="EMBL" id="JBEDNZ010000008">
    <property type="protein sequence ID" value="KAL0839559.1"/>
    <property type="molecule type" value="Genomic_DNA"/>
</dbReference>
<evidence type="ECO:0000313" key="10">
    <source>
        <dbReference type="EMBL" id="KAL0839559.1"/>
    </source>
</evidence>
<evidence type="ECO:0000256" key="5">
    <source>
        <dbReference type="ARBA" id="ARBA00023306"/>
    </source>
</evidence>
<dbReference type="InterPro" id="IPR056358">
    <property type="entry name" value="APC4_C"/>
</dbReference>
<evidence type="ECO:0000256" key="4">
    <source>
        <dbReference type="ARBA" id="ARBA00022786"/>
    </source>
</evidence>
<dbReference type="InterPro" id="IPR015943">
    <property type="entry name" value="WD40/YVTN_repeat-like_dom_sf"/>
</dbReference>
<comment type="caution">
    <text evidence="10">The sequence shown here is derived from an EMBL/GenBank/DDBJ whole genome shotgun (WGS) entry which is preliminary data.</text>
</comment>
<keyword evidence="3" id="KW-0498">Mitosis</keyword>
<dbReference type="SUPFAM" id="SSF117289">
    <property type="entry name" value="Nucleoporin domain"/>
    <property type="match status" value="1"/>
</dbReference>
<gene>
    <name evidence="10" type="ORF">ABMA28_016252</name>
</gene>
<dbReference type="Proteomes" id="UP001549921">
    <property type="component" value="Unassembled WGS sequence"/>
</dbReference>
<evidence type="ECO:0000256" key="2">
    <source>
        <dbReference type="ARBA" id="ARBA00022618"/>
    </source>
</evidence>
<feature type="domain" description="Anaphase-promoting complex subunit 4 C-terminal half WD40" evidence="9">
    <location>
        <begin position="621"/>
        <end position="749"/>
    </location>
</feature>
<keyword evidence="5" id="KW-0131">Cell cycle</keyword>
<dbReference type="PANTHER" id="PTHR13260:SF0">
    <property type="entry name" value="ANAPHASE-PROMOTING COMPLEX SUBUNIT 4"/>
    <property type="match status" value="1"/>
</dbReference>
<dbReference type="Gene3D" id="2.130.10.10">
    <property type="entry name" value="YVTN repeat-like/Quinoprotein amine dehydrogenase"/>
    <property type="match status" value="1"/>
</dbReference>
<feature type="region of interest" description="Disordered" evidence="6">
    <location>
        <begin position="757"/>
        <end position="793"/>
    </location>
</feature>
<evidence type="ECO:0000259" key="9">
    <source>
        <dbReference type="Pfam" id="PF23405"/>
    </source>
</evidence>
<name>A0ABD0T8D9_LOXSC</name>
<proteinExistence type="predicted"/>
<evidence type="ECO:0000256" key="6">
    <source>
        <dbReference type="SAM" id="MobiDB-lite"/>
    </source>
</evidence>
<accession>A0ABD0T8D9</accession>
<keyword evidence="2" id="KW-0132">Cell division</keyword>
<feature type="domain" description="Anaphase-promoting complex subunit 4 long" evidence="8">
    <location>
        <begin position="244"/>
        <end position="438"/>
    </location>
</feature>
<protein>
    <recommendedName>
        <fullName evidence="1">Anaphase-promoting complex subunit 4</fullName>
    </recommendedName>
</protein>
<reference evidence="10 11" key="1">
    <citation type="submission" date="2024-06" db="EMBL/GenBank/DDBJ databases">
        <title>A chromosome-level genome assembly of beet webworm, Loxostege sticticalis.</title>
        <authorList>
            <person name="Zhang Y."/>
        </authorList>
    </citation>
    <scope>NUCLEOTIDE SEQUENCE [LARGE SCALE GENOMIC DNA]</scope>
    <source>
        <strain evidence="10">AQ028</strain>
        <tissue evidence="10">Male pupae</tissue>
    </source>
</reference>
<feature type="compositionally biased region" description="Polar residues" evidence="6">
    <location>
        <begin position="764"/>
        <end position="793"/>
    </location>
</feature>
<evidence type="ECO:0000259" key="8">
    <source>
        <dbReference type="Pfam" id="PF12896"/>
    </source>
</evidence>
<evidence type="ECO:0000313" key="11">
    <source>
        <dbReference type="Proteomes" id="UP001549921"/>
    </source>
</evidence>
<evidence type="ECO:0000256" key="3">
    <source>
        <dbReference type="ARBA" id="ARBA00022776"/>
    </source>
</evidence>
<dbReference type="Pfam" id="PF12894">
    <property type="entry name" value="ANAPC4_WD40"/>
    <property type="match status" value="1"/>
</dbReference>
<dbReference type="GO" id="GO:0051301">
    <property type="term" value="P:cell division"/>
    <property type="evidence" value="ECO:0007669"/>
    <property type="project" value="UniProtKB-KW"/>
</dbReference>
<organism evidence="10 11">
    <name type="scientific">Loxostege sticticalis</name>
    <name type="common">Beet webworm moth</name>
    <dbReference type="NCBI Taxonomy" id="481309"/>
    <lineage>
        <taxon>Eukaryota</taxon>
        <taxon>Metazoa</taxon>
        <taxon>Ecdysozoa</taxon>
        <taxon>Arthropoda</taxon>
        <taxon>Hexapoda</taxon>
        <taxon>Insecta</taxon>
        <taxon>Pterygota</taxon>
        <taxon>Neoptera</taxon>
        <taxon>Endopterygota</taxon>
        <taxon>Lepidoptera</taxon>
        <taxon>Glossata</taxon>
        <taxon>Ditrysia</taxon>
        <taxon>Pyraloidea</taxon>
        <taxon>Crambidae</taxon>
        <taxon>Pyraustinae</taxon>
        <taxon>Loxostege</taxon>
    </lineage>
</organism>